<evidence type="ECO:0000313" key="3">
    <source>
        <dbReference type="Proteomes" id="UP000186601"/>
    </source>
</evidence>
<dbReference type="EMBL" id="MLYV02000794">
    <property type="protein sequence ID" value="PSR77450.1"/>
    <property type="molecule type" value="Genomic_DNA"/>
</dbReference>
<dbReference type="GO" id="GO:0005524">
    <property type="term" value="F:ATP binding"/>
    <property type="evidence" value="ECO:0007669"/>
    <property type="project" value="InterPro"/>
</dbReference>
<feature type="domain" description="AAA+ ATPase" evidence="1">
    <location>
        <begin position="376"/>
        <end position="501"/>
    </location>
</feature>
<dbReference type="STRING" id="98765.A0A2R6NV94"/>
<dbReference type="InterPro" id="IPR054289">
    <property type="entry name" value="DUF7025"/>
</dbReference>
<dbReference type="SMART" id="SM00382">
    <property type="entry name" value="AAA"/>
    <property type="match status" value="1"/>
</dbReference>
<dbReference type="GO" id="GO:0016887">
    <property type="term" value="F:ATP hydrolysis activity"/>
    <property type="evidence" value="ECO:0007669"/>
    <property type="project" value="InterPro"/>
</dbReference>
<dbReference type="PANTHER" id="PTHR46411:SF3">
    <property type="entry name" value="AAA+ ATPASE DOMAIN-CONTAINING PROTEIN"/>
    <property type="match status" value="1"/>
</dbReference>
<dbReference type="InterPro" id="IPR003959">
    <property type="entry name" value="ATPase_AAA_core"/>
</dbReference>
<gene>
    <name evidence="2" type="ORF">PHLCEN_2v7881</name>
</gene>
<name>A0A2R6NV94_9APHY</name>
<organism evidence="2 3">
    <name type="scientific">Hermanssonia centrifuga</name>
    <dbReference type="NCBI Taxonomy" id="98765"/>
    <lineage>
        <taxon>Eukaryota</taxon>
        <taxon>Fungi</taxon>
        <taxon>Dikarya</taxon>
        <taxon>Basidiomycota</taxon>
        <taxon>Agaricomycotina</taxon>
        <taxon>Agaricomycetes</taxon>
        <taxon>Polyporales</taxon>
        <taxon>Meruliaceae</taxon>
        <taxon>Hermanssonia</taxon>
    </lineage>
</organism>
<dbReference type="SUPFAM" id="SSF52540">
    <property type="entry name" value="P-loop containing nucleoside triphosphate hydrolases"/>
    <property type="match status" value="1"/>
</dbReference>
<dbReference type="Proteomes" id="UP000186601">
    <property type="component" value="Unassembled WGS sequence"/>
</dbReference>
<sequence>MSTTLRKSNKPTKSKSSKKKTVLTVMRIINAKGRHERTTVEIKSQHLFELLLDINGNMDDLVEGRSPPTVDPRLFFFSRTRLIEQLEQEHVKEPRDEGLISDIEVACEFIVEDYTHIIEDVRSLTAQGEITWDLLWAILVPNTLVYRWDHIMEQDQILLMRSISIRLRRDMSRYVRVVCDVVHDDGSSFGIAHEYIEIDEYTGVRNICDLDVYPLIYHGERESAYTKAIERARKFVGIRQHMFDTHGPAMYEKSNANWEKKIVKFHTYGRVMVDPSAFRMYETDCSYNRRVYARLDRDNLTDNQRAIFSPVALGFCFGTKTWGGFAIDRLTDITWSEEAFDSLVLGAKHKELIYALIRQHAVRSTSFDDIIPGKGRGLVGLLCGRPGCGKTLTAEAAAELTHSALYVVSAGELGTDPQEVDRNLSRILELAQMWGAVLLLDEAEVFLQARGTADLTRNALVSIFLRQLEYYQGILILTTNLISHFDPAFESRIHFCVHYPDLDKPSRLAIWRTFFQKAFGDPGAMTISEADLDRLATREMNGRQIKNAVSSAQSIALEAGAPLSVAHVDKVLDVVSDWNAAQAQAKISHPPDTSHKKDTAYLYVDDDFPSILDLMGMI</sequence>
<dbReference type="InterPro" id="IPR003593">
    <property type="entry name" value="AAA+_ATPase"/>
</dbReference>
<keyword evidence="3" id="KW-1185">Reference proteome</keyword>
<dbReference type="OrthoDB" id="10042665at2759"/>
<dbReference type="CDD" id="cd19481">
    <property type="entry name" value="RecA-like_protease"/>
    <property type="match status" value="1"/>
</dbReference>
<reference evidence="2 3" key="1">
    <citation type="submission" date="2018-02" db="EMBL/GenBank/DDBJ databases">
        <title>Genome sequence of the basidiomycete white-rot fungus Phlebia centrifuga.</title>
        <authorList>
            <person name="Granchi Z."/>
            <person name="Peng M."/>
            <person name="de Vries R.P."/>
            <person name="Hilden K."/>
            <person name="Makela M.R."/>
            <person name="Grigoriev I."/>
            <person name="Riley R."/>
        </authorList>
    </citation>
    <scope>NUCLEOTIDE SEQUENCE [LARGE SCALE GENOMIC DNA]</scope>
    <source>
        <strain evidence="2 3">FBCC195</strain>
    </source>
</reference>
<dbReference type="InterPro" id="IPR027417">
    <property type="entry name" value="P-loop_NTPase"/>
</dbReference>
<evidence type="ECO:0000313" key="2">
    <source>
        <dbReference type="EMBL" id="PSR77450.1"/>
    </source>
</evidence>
<evidence type="ECO:0000259" key="1">
    <source>
        <dbReference type="SMART" id="SM00382"/>
    </source>
</evidence>
<dbReference type="AlphaFoldDB" id="A0A2R6NV94"/>
<accession>A0A2R6NV94</accession>
<dbReference type="Pfam" id="PF22942">
    <property type="entry name" value="DUF7025"/>
    <property type="match status" value="1"/>
</dbReference>
<proteinExistence type="predicted"/>
<comment type="caution">
    <text evidence="2">The sequence shown here is derived from an EMBL/GenBank/DDBJ whole genome shotgun (WGS) entry which is preliminary data.</text>
</comment>
<dbReference type="PANTHER" id="PTHR46411">
    <property type="entry name" value="FAMILY ATPASE, PUTATIVE-RELATED"/>
    <property type="match status" value="1"/>
</dbReference>
<dbReference type="Pfam" id="PF00004">
    <property type="entry name" value="AAA"/>
    <property type="match status" value="1"/>
</dbReference>
<protein>
    <recommendedName>
        <fullName evidence="1">AAA+ ATPase domain-containing protein</fullName>
    </recommendedName>
</protein>
<dbReference type="Gene3D" id="3.40.50.300">
    <property type="entry name" value="P-loop containing nucleotide triphosphate hydrolases"/>
    <property type="match status" value="1"/>
</dbReference>